<dbReference type="InterPro" id="IPR012340">
    <property type="entry name" value="NA-bd_OB-fold"/>
</dbReference>
<reference evidence="2" key="3">
    <citation type="submission" date="2015-04" db="UniProtKB">
        <authorList>
            <consortium name="EnsemblPlants"/>
        </authorList>
    </citation>
    <scope>IDENTIFICATION</scope>
    <source>
        <strain evidence="2">cv. Jemalong A17</strain>
    </source>
</reference>
<accession>A0A0C3UTV4</accession>
<evidence type="ECO:0000313" key="2">
    <source>
        <dbReference type="EnsemblPlants" id="AES62542"/>
    </source>
</evidence>
<dbReference type="PaxDb" id="3880-AES62542"/>
<dbReference type="PANTHER" id="PTHR23274">
    <property type="entry name" value="DNA HELICASE-RELATED"/>
    <property type="match status" value="1"/>
</dbReference>
<dbReference type="STRING" id="3880.G7IAN9"/>
<dbReference type="Proteomes" id="UP000002051">
    <property type="component" value="Unassembled WGS sequence"/>
</dbReference>
<sequence>MSAKYTPISAVSGGRKNLKMCVRVAHIWLIREKKVPTSIIFMNMLLVDEKIYGGRIHATARKDLVAKFRSMVEEGGTYQLEGRVISGSNIGEKVFIPRLSLTPSDNRIPFKFKRSQGQSLEHVGVYLPSPIFSHGQLYVAISRVTSRGGLKILINDDDGDDIDVASNVVYGEVFRNV</sequence>
<dbReference type="EMBL" id="CM001217">
    <property type="protein sequence ID" value="AES62542.2"/>
    <property type="molecule type" value="Genomic_DNA"/>
</dbReference>
<reference evidence="1 3" key="2">
    <citation type="journal article" date="2014" name="BMC Genomics">
        <title>An improved genome release (version Mt4.0) for the model legume Medicago truncatula.</title>
        <authorList>
            <person name="Tang H."/>
            <person name="Krishnakumar V."/>
            <person name="Bidwell S."/>
            <person name="Rosen B."/>
            <person name="Chan A."/>
            <person name="Zhou S."/>
            <person name="Gentzbittel L."/>
            <person name="Childs K.L."/>
            <person name="Yandell M."/>
            <person name="Gundlach H."/>
            <person name="Mayer K.F."/>
            <person name="Schwartz D.C."/>
            <person name="Town C.D."/>
        </authorList>
    </citation>
    <scope>GENOME REANNOTATION</scope>
    <source>
        <strain evidence="2 3">cv. Jemalong A17</strain>
    </source>
</reference>
<dbReference type="EnsemblPlants" id="AES62542">
    <property type="protein sequence ID" value="AES62542"/>
    <property type="gene ID" value="MTR_1g101230"/>
</dbReference>
<evidence type="ECO:0000313" key="1">
    <source>
        <dbReference type="EMBL" id="AES62542.2"/>
    </source>
</evidence>
<dbReference type="InterPro" id="IPR027417">
    <property type="entry name" value="P-loop_NTPase"/>
</dbReference>
<gene>
    <name evidence="1" type="ordered locus">MTR_1g101230</name>
</gene>
<keyword evidence="3" id="KW-1185">Reference proteome</keyword>
<organism evidence="1 3">
    <name type="scientific">Medicago truncatula</name>
    <name type="common">Barrel medic</name>
    <name type="synonym">Medicago tribuloides</name>
    <dbReference type="NCBI Taxonomy" id="3880"/>
    <lineage>
        <taxon>Eukaryota</taxon>
        <taxon>Viridiplantae</taxon>
        <taxon>Streptophyta</taxon>
        <taxon>Embryophyta</taxon>
        <taxon>Tracheophyta</taxon>
        <taxon>Spermatophyta</taxon>
        <taxon>Magnoliopsida</taxon>
        <taxon>eudicotyledons</taxon>
        <taxon>Gunneridae</taxon>
        <taxon>Pentapetalae</taxon>
        <taxon>rosids</taxon>
        <taxon>fabids</taxon>
        <taxon>Fabales</taxon>
        <taxon>Fabaceae</taxon>
        <taxon>Papilionoideae</taxon>
        <taxon>50 kb inversion clade</taxon>
        <taxon>NPAAA clade</taxon>
        <taxon>Hologalegina</taxon>
        <taxon>IRL clade</taxon>
        <taxon>Trifolieae</taxon>
        <taxon>Medicago</taxon>
    </lineage>
</organism>
<dbReference type="SUPFAM" id="SSF50249">
    <property type="entry name" value="Nucleic acid-binding proteins"/>
    <property type="match status" value="1"/>
</dbReference>
<dbReference type="Gene3D" id="2.40.50.140">
    <property type="entry name" value="Nucleic acid-binding proteins"/>
    <property type="match status" value="1"/>
</dbReference>
<dbReference type="AlphaFoldDB" id="G7IAN9"/>
<accession>G7IAN9</accession>
<name>G7IAN9_MEDTR</name>
<reference evidence="1 3" key="1">
    <citation type="journal article" date="2011" name="Nature">
        <title>The Medicago genome provides insight into the evolution of rhizobial symbioses.</title>
        <authorList>
            <person name="Young N.D."/>
            <person name="Debelle F."/>
            <person name="Oldroyd G.E."/>
            <person name="Geurts R."/>
            <person name="Cannon S.B."/>
            <person name="Udvardi M.K."/>
            <person name="Benedito V.A."/>
            <person name="Mayer K.F."/>
            <person name="Gouzy J."/>
            <person name="Schoof H."/>
            <person name="Van de Peer Y."/>
            <person name="Proost S."/>
            <person name="Cook D.R."/>
            <person name="Meyers B.C."/>
            <person name="Spannagl M."/>
            <person name="Cheung F."/>
            <person name="De Mita S."/>
            <person name="Krishnakumar V."/>
            <person name="Gundlach H."/>
            <person name="Zhou S."/>
            <person name="Mudge J."/>
            <person name="Bharti A.K."/>
            <person name="Murray J.D."/>
            <person name="Naoumkina M.A."/>
            <person name="Rosen B."/>
            <person name="Silverstein K.A."/>
            <person name="Tang H."/>
            <person name="Rombauts S."/>
            <person name="Zhao P.X."/>
            <person name="Zhou P."/>
            <person name="Barbe V."/>
            <person name="Bardou P."/>
            <person name="Bechner M."/>
            <person name="Bellec A."/>
            <person name="Berger A."/>
            <person name="Berges H."/>
            <person name="Bidwell S."/>
            <person name="Bisseling T."/>
            <person name="Choisne N."/>
            <person name="Couloux A."/>
            <person name="Denny R."/>
            <person name="Deshpande S."/>
            <person name="Dai X."/>
            <person name="Doyle J.J."/>
            <person name="Dudez A.M."/>
            <person name="Farmer A.D."/>
            <person name="Fouteau S."/>
            <person name="Franken C."/>
            <person name="Gibelin C."/>
            <person name="Gish J."/>
            <person name="Goldstein S."/>
            <person name="Gonzalez A.J."/>
            <person name="Green P.J."/>
            <person name="Hallab A."/>
            <person name="Hartog M."/>
            <person name="Hua A."/>
            <person name="Humphray S.J."/>
            <person name="Jeong D.H."/>
            <person name="Jing Y."/>
            <person name="Jocker A."/>
            <person name="Kenton S.M."/>
            <person name="Kim D.J."/>
            <person name="Klee K."/>
            <person name="Lai H."/>
            <person name="Lang C."/>
            <person name="Lin S."/>
            <person name="Macmil S.L."/>
            <person name="Magdelenat G."/>
            <person name="Matthews L."/>
            <person name="McCorrison J."/>
            <person name="Monaghan E.L."/>
            <person name="Mun J.H."/>
            <person name="Najar F.Z."/>
            <person name="Nicholson C."/>
            <person name="Noirot C."/>
            <person name="O'Bleness M."/>
            <person name="Paule C.R."/>
            <person name="Poulain J."/>
            <person name="Prion F."/>
            <person name="Qin B."/>
            <person name="Qu C."/>
            <person name="Retzel E.F."/>
            <person name="Riddle C."/>
            <person name="Sallet E."/>
            <person name="Samain S."/>
            <person name="Samson N."/>
            <person name="Sanders I."/>
            <person name="Saurat O."/>
            <person name="Scarpelli C."/>
            <person name="Schiex T."/>
            <person name="Segurens B."/>
            <person name="Severin A.J."/>
            <person name="Sherrier D.J."/>
            <person name="Shi R."/>
            <person name="Sims S."/>
            <person name="Singer S.R."/>
            <person name="Sinharoy S."/>
            <person name="Sterck L."/>
            <person name="Viollet A."/>
            <person name="Wang B.B."/>
            <person name="Wang K."/>
            <person name="Wang M."/>
            <person name="Wang X."/>
            <person name="Warfsmann J."/>
            <person name="Weissenbach J."/>
            <person name="White D.D."/>
            <person name="White J.D."/>
            <person name="Wiley G.B."/>
            <person name="Wincker P."/>
            <person name="Xing Y."/>
            <person name="Yang L."/>
            <person name="Yao Z."/>
            <person name="Ying F."/>
            <person name="Zhai J."/>
            <person name="Zhou L."/>
            <person name="Zuber A."/>
            <person name="Denarie J."/>
            <person name="Dixon R.A."/>
            <person name="May G.D."/>
            <person name="Schwartz D.C."/>
            <person name="Rogers J."/>
            <person name="Quetier F."/>
            <person name="Town C.D."/>
            <person name="Roe B.A."/>
        </authorList>
    </citation>
    <scope>NUCLEOTIDE SEQUENCE [LARGE SCALE GENOMIC DNA]</scope>
    <source>
        <strain evidence="1">A17</strain>
        <strain evidence="2 3">cv. Jemalong A17</strain>
    </source>
</reference>
<protein>
    <recommendedName>
        <fullName evidence="4">Nucleic acid-binding protein</fullName>
    </recommendedName>
</protein>
<evidence type="ECO:0008006" key="4">
    <source>
        <dbReference type="Google" id="ProtNLM"/>
    </source>
</evidence>
<proteinExistence type="predicted"/>
<dbReference type="CDD" id="cd04480">
    <property type="entry name" value="RPA1_DBD_A_like"/>
    <property type="match status" value="1"/>
</dbReference>
<evidence type="ECO:0000313" key="3">
    <source>
        <dbReference type="Proteomes" id="UP000002051"/>
    </source>
</evidence>
<dbReference type="HOGENOM" id="CLU_001324_4_2_1"/>
<dbReference type="SUPFAM" id="SSF52540">
    <property type="entry name" value="P-loop containing nucleoside triphosphate hydrolases"/>
    <property type="match status" value="1"/>
</dbReference>
<dbReference type="eggNOG" id="KOG0987">
    <property type="taxonomic scope" value="Eukaryota"/>
</dbReference>
<dbReference type="PANTHER" id="PTHR23274:SF33">
    <property type="entry name" value="ANIMAL RPA1 DOMAIN PROTEIN"/>
    <property type="match status" value="1"/>
</dbReference>